<dbReference type="GO" id="GO:0005524">
    <property type="term" value="F:ATP binding"/>
    <property type="evidence" value="ECO:0007669"/>
    <property type="project" value="UniProtKB-KW"/>
</dbReference>
<comment type="caution">
    <text evidence="3">Lacks conserved residue(s) required for the propagation of feature annotation.</text>
</comment>
<dbReference type="PANTHER" id="PTHR37825">
    <property type="entry name" value="TRNA(MET) CYTIDINE ACETATE LIGASE"/>
    <property type="match status" value="1"/>
</dbReference>
<evidence type="ECO:0000313" key="5">
    <source>
        <dbReference type="Proteomes" id="UP000323317"/>
    </source>
</evidence>
<dbReference type="InterPro" id="IPR008513">
    <property type="entry name" value="tRNA(Met)_cyd_acetate_ligase"/>
</dbReference>
<dbReference type="GO" id="GO:0000049">
    <property type="term" value="F:tRNA binding"/>
    <property type="evidence" value="ECO:0007669"/>
    <property type="project" value="UniProtKB-KW"/>
</dbReference>
<dbReference type="RefSeq" id="WP_148945230.1">
    <property type="nucleotide sequence ID" value="NZ_VTEH01000001.1"/>
</dbReference>
<name>A0A5D4KK28_9BACI</name>
<comment type="caution">
    <text evidence="4">The sequence shown here is derived from an EMBL/GenBank/DDBJ whole genome shotgun (WGS) entry which is preliminary data.</text>
</comment>
<dbReference type="HAMAP" id="MF_01539">
    <property type="entry name" value="TmcAL"/>
    <property type="match status" value="1"/>
</dbReference>
<dbReference type="EMBL" id="VTEH01000001">
    <property type="protein sequence ID" value="TYR77631.1"/>
    <property type="molecule type" value="Genomic_DNA"/>
</dbReference>
<keyword evidence="4" id="KW-0808">Transferase</keyword>
<organism evidence="4 5">
    <name type="scientific">Rossellomorea vietnamensis</name>
    <dbReference type="NCBI Taxonomy" id="218284"/>
    <lineage>
        <taxon>Bacteria</taxon>
        <taxon>Bacillati</taxon>
        <taxon>Bacillota</taxon>
        <taxon>Bacilli</taxon>
        <taxon>Bacillales</taxon>
        <taxon>Bacillaceae</taxon>
        <taxon>Rossellomorea</taxon>
    </lineage>
</organism>
<dbReference type="Gene3D" id="3.40.50.620">
    <property type="entry name" value="HUPs"/>
    <property type="match status" value="1"/>
</dbReference>
<keyword evidence="3" id="KW-0694">RNA-binding</keyword>
<feature type="binding site" evidence="3">
    <location>
        <position position="162"/>
    </location>
    <ligand>
        <name>ATP</name>
        <dbReference type="ChEBI" id="CHEBI:30616"/>
    </ligand>
</feature>
<protein>
    <recommendedName>
        <fullName evidence="3">tRNA(Met) cytidine acetate ligase</fullName>
        <ecNumber evidence="3">6.3.4.-</ecNumber>
    </recommendedName>
</protein>
<dbReference type="Proteomes" id="UP000323317">
    <property type="component" value="Unassembled WGS sequence"/>
</dbReference>
<dbReference type="NCBIfam" id="NF010191">
    <property type="entry name" value="PRK13670.1"/>
    <property type="match status" value="1"/>
</dbReference>
<evidence type="ECO:0000256" key="2">
    <source>
        <dbReference type="ARBA" id="ARBA00022694"/>
    </source>
</evidence>
<sequence length="405" mass="46013">MKAAGVIVEYNPFHNGHFHHLSETRKMTDADLIIAVMSGNFLQRGEPAIVSKWSRARMALKSGADIVIELPYAFATQHAEIFASGSVALLESMKCSAFCFGSESGNIAAFEKTVEYLHKHDKHYNALVQEFVKTGMSYPSALSKAFQSLDPDGSLVDLSLPNNILGYHYIQARNKIGSGMKAYTLARKNANYHDEHFSDENIASATSIRKELKKKKGKVEAVHSFITEPTLDELKDYQYTYGILHDWELYWSLLKFKIVSSSSEELARIYEMEEGIENRFKNAARSCSSFLEFMETVKTKRYTWTRLQRMALHILTNTTKEEMITHQSPAYIRLLGMTETGRQYLNNIKKELSLPLISKLSSADRDEISLDVKAAEIFSLGAVEPGHQRKLLEQEFKQPPIYLKK</sequence>
<keyword evidence="3" id="KW-0547">Nucleotide-binding</keyword>
<dbReference type="GO" id="GO:0016740">
    <property type="term" value="F:transferase activity"/>
    <property type="evidence" value="ECO:0007669"/>
    <property type="project" value="UniProtKB-KW"/>
</dbReference>
<keyword evidence="3" id="KW-0067">ATP-binding</keyword>
<dbReference type="EC" id="6.3.4.-" evidence="3"/>
<keyword evidence="2 3" id="KW-0819">tRNA processing</keyword>
<reference evidence="4 5" key="1">
    <citation type="submission" date="2019-08" db="EMBL/GenBank/DDBJ databases">
        <title>Bacillus genomes from the desert of Cuatro Cienegas, Coahuila.</title>
        <authorList>
            <person name="Olmedo-Alvarez G."/>
        </authorList>
    </citation>
    <scope>NUCLEOTIDE SEQUENCE [LARGE SCALE GENOMIC DNA]</scope>
    <source>
        <strain evidence="4 5">CH40_1T</strain>
    </source>
</reference>
<comment type="function">
    <text evidence="3">Catalyzes the formation of N(4)-acetylcytidine (ac(4)C) at the wobble position of elongator tRNA(Met), using acetate and ATP as substrates. First activates an acetate ion to form acetyladenylate (Ac-AMP) and then transfers the acetyl group to tRNA to form ac(4)C34.</text>
</comment>
<dbReference type="InterPro" id="IPR014729">
    <property type="entry name" value="Rossmann-like_a/b/a_fold"/>
</dbReference>
<dbReference type="GO" id="GO:0005737">
    <property type="term" value="C:cytoplasm"/>
    <property type="evidence" value="ECO:0007669"/>
    <property type="project" value="UniProtKB-SubCell"/>
</dbReference>
<accession>A0A5D4KK28</accession>
<comment type="catalytic activity">
    <reaction evidence="3">
        <text>cytidine(34) in elongator tRNA(Met) + acetate + ATP = N(4)-acetylcytidine(34) in elongator tRNA(Met) + AMP + diphosphate</text>
        <dbReference type="Rhea" id="RHEA:58144"/>
        <dbReference type="Rhea" id="RHEA-COMP:10693"/>
        <dbReference type="Rhea" id="RHEA-COMP:10694"/>
        <dbReference type="ChEBI" id="CHEBI:30089"/>
        <dbReference type="ChEBI" id="CHEBI:30616"/>
        <dbReference type="ChEBI" id="CHEBI:33019"/>
        <dbReference type="ChEBI" id="CHEBI:74900"/>
        <dbReference type="ChEBI" id="CHEBI:82748"/>
        <dbReference type="ChEBI" id="CHEBI:456215"/>
    </reaction>
</comment>
<keyword evidence="3" id="KW-0963">Cytoplasm</keyword>
<dbReference type="GO" id="GO:0006400">
    <property type="term" value="P:tRNA modification"/>
    <property type="evidence" value="ECO:0007669"/>
    <property type="project" value="UniProtKB-UniRule"/>
</dbReference>
<dbReference type="Pfam" id="PF05636">
    <property type="entry name" value="HIGH_NTase1"/>
    <property type="match status" value="1"/>
</dbReference>
<proteinExistence type="inferred from homology"/>
<evidence type="ECO:0000313" key="4">
    <source>
        <dbReference type="EMBL" id="TYR77631.1"/>
    </source>
</evidence>
<keyword evidence="1 3" id="KW-0436">Ligase</keyword>
<dbReference type="SUPFAM" id="SSF52374">
    <property type="entry name" value="Nucleotidylyl transferase"/>
    <property type="match status" value="1"/>
</dbReference>
<feature type="binding site" evidence="3">
    <location>
        <position position="101"/>
    </location>
    <ligand>
        <name>ATP</name>
        <dbReference type="ChEBI" id="CHEBI:30616"/>
    </ligand>
</feature>
<gene>
    <name evidence="3" type="primary">tmcAL</name>
    <name evidence="4" type="ORF">FZC79_02100</name>
</gene>
<evidence type="ECO:0000256" key="3">
    <source>
        <dbReference type="HAMAP-Rule" id="MF_01539"/>
    </source>
</evidence>
<dbReference type="AlphaFoldDB" id="A0A5D4KK28"/>
<evidence type="ECO:0000256" key="1">
    <source>
        <dbReference type="ARBA" id="ARBA00022598"/>
    </source>
</evidence>
<keyword evidence="3" id="KW-0820">tRNA-binding</keyword>
<dbReference type="PANTHER" id="PTHR37825:SF1">
    <property type="entry name" value="TRNA(MET) CYTIDINE ACETATE LIGASE"/>
    <property type="match status" value="1"/>
</dbReference>
<feature type="binding site" evidence="3">
    <location>
        <position position="187"/>
    </location>
    <ligand>
        <name>ATP</name>
        <dbReference type="ChEBI" id="CHEBI:30616"/>
    </ligand>
</feature>
<dbReference type="GO" id="GO:0016879">
    <property type="term" value="F:ligase activity, forming carbon-nitrogen bonds"/>
    <property type="evidence" value="ECO:0007669"/>
    <property type="project" value="UniProtKB-UniRule"/>
</dbReference>
<feature type="binding site" evidence="3">
    <location>
        <begin position="7"/>
        <end position="20"/>
    </location>
    <ligand>
        <name>ATP</name>
        <dbReference type="ChEBI" id="CHEBI:30616"/>
    </ligand>
</feature>
<comment type="subcellular location">
    <subcellularLocation>
        <location evidence="3">Cytoplasm</location>
    </subcellularLocation>
</comment>
<comment type="similarity">
    <text evidence="3">Belongs to the TmcAL family.</text>
</comment>